<dbReference type="InterPro" id="IPR032696">
    <property type="entry name" value="SQ_cyclase_C"/>
</dbReference>
<dbReference type="AlphaFoldDB" id="A0A9D4ZRN0"/>
<reference evidence="2" key="1">
    <citation type="submission" date="2021-01" db="EMBL/GenBank/DDBJ databases">
        <title>Adiantum capillus-veneris genome.</title>
        <authorList>
            <person name="Fang Y."/>
            <person name="Liao Q."/>
        </authorList>
    </citation>
    <scope>NUCLEOTIDE SEQUENCE</scope>
    <source>
        <strain evidence="2">H3</strain>
        <tissue evidence="2">Leaf</tissue>
    </source>
</reference>
<comment type="caution">
    <text evidence="2">The sequence shown here is derived from an EMBL/GenBank/DDBJ whole genome shotgun (WGS) entry which is preliminary data.</text>
</comment>
<dbReference type="SUPFAM" id="SSF48239">
    <property type="entry name" value="Terpenoid cyclases/Protein prenyltransferases"/>
    <property type="match status" value="1"/>
</dbReference>
<dbReference type="Pfam" id="PF13243">
    <property type="entry name" value="SQHop_cyclase_C"/>
    <property type="match status" value="1"/>
</dbReference>
<dbReference type="Proteomes" id="UP000886520">
    <property type="component" value="Chromosome 3"/>
</dbReference>
<organism evidence="2 3">
    <name type="scientific">Adiantum capillus-veneris</name>
    <name type="common">Maidenhair fern</name>
    <dbReference type="NCBI Taxonomy" id="13818"/>
    <lineage>
        <taxon>Eukaryota</taxon>
        <taxon>Viridiplantae</taxon>
        <taxon>Streptophyta</taxon>
        <taxon>Embryophyta</taxon>
        <taxon>Tracheophyta</taxon>
        <taxon>Polypodiopsida</taxon>
        <taxon>Polypodiidae</taxon>
        <taxon>Polypodiales</taxon>
        <taxon>Pteridineae</taxon>
        <taxon>Pteridaceae</taxon>
        <taxon>Vittarioideae</taxon>
        <taxon>Adiantum</taxon>
    </lineage>
</organism>
<accession>A0A9D4ZRN0</accession>
<dbReference type="OrthoDB" id="21502at2759"/>
<evidence type="ECO:0000259" key="1">
    <source>
        <dbReference type="Pfam" id="PF13243"/>
    </source>
</evidence>
<feature type="domain" description="Squalene cyclase C-terminal" evidence="1">
    <location>
        <begin position="2"/>
        <end position="97"/>
    </location>
</feature>
<proteinExistence type="predicted"/>
<dbReference type="EMBL" id="JABFUD020000002">
    <property type="protein sequence ID" value="KAI5083501.1"/>
    <property type="molecule type" value="Genomic_DNA"/>
</dbReference>
<evidence type="ECO:0000313" key="3">
    <source>
        <dbReference type="Proteomes" id="UP000886520"/>
    </source>
</evidence>
<protein>
    <recommendedName>
        <fullName evidence="1">Squalene cyclase C-terminal domain-containing protein</fullName>
    </recommendedName>
</protein>
<name>A0A9D4ZRN0_ADICA</name>
<dbReference type="InterPro" id="IPR008930">
    <property type="entry name" value="Terpenoid_cyclase/PrenylTrfase"/>
</dbReference>
<sequence>MNDTPTADVTARVMELVGRLIESEQGEGLAQWMPLEVLARGLAYLQNEQEEDGCWWGRWGVNYIHGTCGALMAMLTMQGEEIRRGAKWLVKMQNKKGK</sequence>
<keyword evidence="3" id="KW-1185">Reference proteome</keyword>
<gene>
    <name evidence="2" type="ORF">GOP47_0003244</name>
</gene>
<dbReference type="Gene3D" id="1.50.10.20">
    <property type="match status" value="1"/>
</dbReference>
<evidence type="ECO:0000313" key="2">
    <source>
        <dbReference type="EMBL" id="KAI5083501.1"/>
    </source>
</evidence>